<feature type="region of interest" description="Disordered" evidence="1">
    <location>
        <begin position="66"/>
        <end position="114"/>
    </location>
</feature>
<proteinExistence type="predicted"/>
<name>A0A8H6MS18_9PEZI</name>
<evidence type="ECO:0000313" key="3">
    <source>
        <dbReference type="Proteomes" id="UP000652219"/>
    </source>
</evidence>
<organism evidence="2 3">
    <name type="scientific">Colletotrichum sojae</name>
    <dbReference type="NCBI Taxonomy" id="2175907"/>
    <lineage>
        <taxon>Eukaryota</taxon>
        <taxon>Fungi</taxon>
        <taxon>Dikarya</taxon>
        <taxon>Ascomycota</taxon>
        <taxon>Pezizomycotina</taxon>
        <taxon>Sordariomycetes</taxon>
        <taxon>Hypocreomycetidae</taxon>
        <taxon>Glomerellales</taxon>
        <taxon>Glomerellaceae</taxon>
        <taxon>Colletotrichum</taxon>
        <taxon>Colletotrichum orchidearum species complex</taxon>
    </lineage>
</organism>
<evidence type="ECO:0000256" key="1">
    <source>
        <dbReference type="SAM" id="MobiDB-lite"/>
    </source>
</evidence>
<gene>
    <name evidence="2" type="ORF">CSOJ01_09080</name>
</gene>
<comment type="caution">
    <text evidence="2">The sequence shown here is derived from an EMBL/GenBank/DDBJ whole genome shotgun (WGS) entry which is preliminary data.</text>
</comment>
<feature type="region of interest" description="Disordered" evidence="1">
    <location>
        <begin position="157"/>
        <end position="183"/>
    </location>
</feature>
<sequence>MRTGRGTEKSKHITDSGREYLQYSKAELERPAAPSFARSQCHLGRLHGPLLRCRCRGCNLTCSISASRVPHPAPKTKDQRHVRSNSDERRDEGESCHDPTGTGTEAVKLSQGGVKATDSIQGSAASCALHGLRQGDSYRKGMTWHPRAESLAFKMLAPGRPLDSGSTSSTPRPDSARVESTRPGDVRVRRRVAFRALLALGAIRWGPEANGTDLHLASGSRCRSIPN</sequence>
<accession>A0A8H6MS18</accession>
<dbReference type="Proteomes" id="UP000652219">
    <property type="component" value="Unassembled WGS sequence"/>
</dbReference>
<keyword evidence="3" id="KW-1185">Reference proteome</keyword>
<reference evidence="2 3" key="1">
    <citation type="journal article" date="2020" name="Phytopathology">
        <title>Genome Sequence Resources of Colletotrichum truncatum, C. plurivorum, C. musicola, and C. sojae: Four Species Pathogenic to Soybean (Glycine max).</title>
        <authorList>
            <person name="Rogerio F."/>
            <person name="Boufleur T.R."/>
            <person name="Ciampi-Guillardi M."/>
            <person name="Sukno S.A."/>
            <person name="Thon M.R."/>
            <person name="Massola Junior N.S."/>
            <person name="Baroncelli R."/>
        </authorList>
    </citation>
    <scope>NUCLEOTIDE SEQUENCE [LARGE SCALE GENOMIC DNA]</scope>
    <source>
        <strain evidence="2 3">LFN0009</strain>
    </source>
</reference>
<feature type="compositionally biased region" description="Basic and acidic residues" evidence="1">
    <location>
        <begin position="75"/>
        <end position="97"/>
    </location>
</feature>
<protein>
    <submittedName>
        <fullName evidence="2">Uncharacterized protein</fullName>
    </submittedName>
</protein>
<evidence type="ECO:0000313" key="2">
    <source>
        <dbReference type="EMBL" id="KAF6806086.1"/>
    </source>
</evidence>
<dbReference type="AlphaFoldDB" id="A0A8H6MS18"/>
<dbReference type="EMBL" id="WIGN01000167">
    <property type="protein sequence ID" value="KAF6806086.1"/>
    <property type="molecule type" value="Genomic_DNA"/>
</dbReference>
<feature type="compositionally biased region" description="Basic and acidic residues" evidence="1">
    <location>
        <begin position="174"/>
        <end position="183"/>
    </location>
</feature>